<dbReference type="EMBL" id="JARIHO010000012">
    <property type="protein sequence ID" value="KAJ7352204.1"/>
    <property type="molecule type" value="Genomic_DNA"/>
</dbReference>
<keyword evidence="2" id="KW-0812">Transmembrane</keyword>
<feature type="region of interest" description="Disordered" evidence="1">
    <location>
        <begin position="317"/>
        <end position="338"/>
    </location>
</feature>
<accession>A0AAD7A8P9</accession>
<protein>
    <recommendedName>
        <fullName evidence="3">DUF6534 domain-containing protein</fullName>
    </recommendedName>
</protein>
<evidence type="ECO:0000259" key="3">
    <source>
        <dbReference type="Pfam" id="PF20152"/>
    </source>
</evidence>
<proteinExistence type="predicted"/>
<feature type="transmembrane region" description="Helical" evidence="2">
    <location>
        <begin position="81"/>
        <end position="104"/>
    </location>
</feature>
<feature type="transmembrane region" description="Helical" evidence="2">
    <location>
        <begin position="45"/>
        <end position="66"/>
    </location>
</feature>
<feature type="compositionally biased region" description="Basic and acidic residues" evidence="1">
    <location>
        <begin position="321"/>
        <end position="331"/>
    </location>
</feature>
<dbReference type="InterPro" id="IPR045339">
    <property type="entry name" value="DUF6534"/>
</dbReference>
<dbReference type="Proteomes" id="UP001218218">
    <property type="component" value="Unassembled WGS sequence"/>
</dbReference>
<gene>
    <name evidence="4" type="ORF">DFH08DRAFT_858225</name>
</gene>
<keyword evidence="2" id="KW-0472">Membrane</keyword>
<dbReference type="Pfam" id="PF20152">
    <property type="entry name" value="DUF6534"/>
    <property type="match status" value="1"/>
</dbReference>
<evidence type="ECO:0000256" key="2">
    <source>
        <dbReference type="SAM" id="Phobius"/>
    </source>
</evidence>
<name>A0AAD7A8P9_9AGAR</name>
<dbReference type="PANTHER" id="PTHR40465">
    <property type="entry name" value="CHROMOSOME 1, WHOLE GENOME SHOTGUN SEQUENCE"/>
    <property type="match status" value="1"/>
</dbReference>
<feature type="transmembrane region" description="Helical" evidence="2">
    <location>
        <begin position="12"/>
        <end position="33"/>
    </location>
</feature>
<comment type="caution">
    <text evidence="4">The sequence shown here is derived from an EMBL/GenBank/DDBJ whole genome shotgun (WGS) entry which is preliminary data.</text>
</comment>
<feature type="transmembrane region" description="Helical" evidence="2">
    <location>
        <begin position="116"/>
        <end position="136"/>
    </location>
</feature>
<evidence type="ECO:0000256" key="1">
    <source>
        <dbReference type="SAM" id="MobiDB-lite"/>
    </source>
</evidence>
<evidence type="ECO:0000313" key="5">
    <source>
        <dbReference type="Proteomes" id="UP001218218"/>
    </source>
</evidence>
<feature type="transmembrane region" description="Helical" evidence="2">
    <location>
        <begin position="156"/>
        <end position="180"/>
    </location>
</feature>
<organism evidence="4 5">
    <name type="scientific">Mycena albidolilacea</name>
    <dbReference type="NCBI Taxonomy" id="1033008"/>
    <lineage>
        <taxon>Eukaryota</taxon>
        <taxon>Fungi</taxon>
        <taxon>Dikarya</taxon>
        <taxon>Basidiomycota</taxon>
        <taxon>Agaricomycotina</taxon>
        <taxon>Agaricomycetes</taxon>
        <taxon>Agaricomycetidae</taxon>
        <taxon>Agaricales</taxon>
        <taxon>Marasmiineae</taxon>
        <taxon>Mycenaceae</taxon>
        <taxon>Mycena</taxon>
    </lineage>
</organism>
<evidence type="ECO:0000313" key="4">
    <source>
        <dbReference type="EMBL" id="KAJ7352204.1"/>
    </source>
</evidence>
<feature type="domain" description="DUF6534" evidence="3">
    <location>
        <begin position="165"/>
        <end position="253"/>
    </location>
</feature>
<dbReference type="AlphaFoldDB" id="A0AAD7A8P9"/>
<sequence length="349" mass="39236">MVDVAPTLGALLVGGAIGLVLSGIVTVQCIIFYNLYPNEIRIRRLTVLAVWLLDLLHSTFIVISLYDYCVLFFGNTTRLDYIPWSVALSVVATAIQTLIVHWYFAHKIYKSSGNNWWITAPIVLLAFLRLFAASVSTTEMIRLHQYSAFTRRYPGWVFTTGLSLSAAVDIIITVSLCYILQKMRRRTASTPVARMVNTLTLYTLENGFLTCVTTTASLICWLAMPKNLVFMGLHFVIGKLYANSLLVSLNTRKELGEMRSKSDWERTAPMLTAQDLTSAYSYTYPYSAVTSMPAPTAAYRPAFKVNPRTLPSELEIGVEPRVNRSSDDVSERSYGQRHRHIAEHLQSLP</sequence>
<feature type="transmembrane region" description="Helical" evidence="2">
    <location>
        <begin position="230"/>
        <end position="249"/>
    </location>
</feature>
<dbReference type="PANTHER" id="PTHR40465:SF1">
    <property type="entry name" value="DUF6534 DOMAIN-CONTAINING PROTEIN"/>
    <property type="match status" value="1"/>
</dbReference>
<reference evidence="4" key="1">
    <citation type="submission" date="2023-03" db="EMBL/GenBank/DDBJ databases">
        <title>Massive genome expansion in bonnet fungi (Mycena s.s.) driven by repeated elements and novel gene families across ecological guilds.</title>
        <authorList>
            <consortium name="Lawrence Berkeley National Laboratory"/>
            <person name="Harder C.B."/>
            <person name="Miyauchi S."/>
            <person name="Viragh M."/>
            <person name="Kuo A."/>
            <person name="Thoen E."/>
            <person name="Andreopoulos B."/>
            <person name="Lu D."/>
            <person name="Skrede I."/>
            <person name="Drula E."/>
            <person name="Henrissat B."/>
            <person name="Morin E."/>
            <person name="Kohler A."/>
            <person name="Barry K."/>
            <person name="LaButti K."/>
            <person name="Morin E."/>
            <person name="Salamov A."/>
            <person name="Lipzen A."/>
            <person name="Mereny Z."/>
            <person name="Hegedus B."/>
            <person name="Baldrian P."/>
            <person name="Stursova M."/>
            <person name="Weitz H."/>
            <person name="Taylor A."/>
            <person name="Grigoriev I.V."/>
            <person name="Nagy L.G."/>
            <person name="Martin F."/>
            <person name="Kauserud H."/>
        </authorList>
    </citation>
    <scope>NUCLEOTIDE SEQUENCE</scope>
    <source>
        <strain evidence="4">CBHHK002</strain>
    </source>
</reference>
<keyword evidence="2" id="KW-1133">Transmembrane helix</keyword>
<feature type="transmembrane region" description="Helical" evidence="2">
    <location>
        <begin position="201"/>
        <end position="224"/>
    </location>
</feature>
<keyword evidence="5" id="KW-1185">Reference proteome</keyword>